<dbReference type="EMBL" id="JAGMWT010000029">
    <property type="protein sequence ID" value="KAH7110122.1"/>
    <property type="molecule type" value="Genomic_DNA"/>
</dbReference>
<sequence length="136" mass="15181">MAAAFEDQPFVRSGAILSINEKDGEYTVNQLKLETALPKPVPQSRHEIKFSLGPARIVGYVVTETWEIGVEVYVLGIRVGNFYGNVKTGLVINVNLFLVKGSIKFYLKNGKEIWARIDLDVKFDGSVHQDVKLLTV</sequence>
<dbReference type="OrthoDB" id="5304315at2759"/>
<protein>
    <submittedName>
        <fullName evidence="1">Uncharacterized protein</fullName>
    </submittedName>
</protein>
<organism evidence="1 2">
    <name type="scientific">Dendryphion nanum</name>
    <dbReference type="NCBI Taxonomy" id="256645"/>
    <lineage>
        <taxon>Eukaryota</taxon>
        <taxon>Fungi</taxon>
        <taxon>Dikarya</taxon>
        <taxon>Ascomycota</taxon>
        <taxon>Pezizomycotina</taxon>
        <taxon>Dothideomycetes</taxon>
        <taxon>Pleosporomycetidae</taxon>
        <taxon>Pleosporales</taxon>
        <taxon>Torulaceae</taxon>
        <taxon>Dendryphion</taxon>
    </lineage>
</organism>
<dbReference type="AlphaFoldDB" id="A0A9P9D077"/>
<keyword evidence="2" id="KW-1185">Reference proteome</keyword>
<evidence type="ECO:0000313" key="2">
    <source>
        <dbReference type="Proteomes" id="UP000700596"/>
    </source>
</evidence>
<dbReference type="Proteomes" id="UP000700596">
    <property type="component" value="Unassembled WGS sequence"/>
</dbReference>
<accession>A0A9P9D077</accession>
<name>A0A9P9D077_9PLEO</name>
<gene>
    <name evidence="1" type="ORF">B0J11DRAFT_599674</name>
</gene>
<reference evidence="1" key="1">
    <citation type="journal article" date="2021" name="Nat. Commun.">
        <title>Genetic determinants of endophytism in the Arabidopsis root mycobiome.</title>
        <authorList>
            <person name="Mesny F."/>
            <person name="Miyauchi S."/>
            <person name="Thiergart T."/>
            <person name="Pickel B."/>
            <person name="Atanasova L."/>
            <person name="Karlsson M."/>
            <person name="Huettel B."/>
            <person name="Barry K.W."/>
            <person name="Haridas S."/>
            <person name="Chen C."/>
            <person name="Bauer D."/>
            <person name="Andreopoulos W."/>
            <person name="Pangilinan J."/>
            <person name="LaButti K."/>
            <person name="Riley R."/>
            <person name="Lipzen A."/>
            <person name="Clum A."/>
            <person name="Drula E."/>
            <person name="Henrissat B."/>
            <person name="Kohler A."/>
            <person name="Grigoriev I.V."/>
            <person name="Martin F.M."/>
            <person name="Hacquard S."/>
        </authorList>
    </citation>
    <scope>NUCLEOTIDE SEQUENCE</scope>
    <source>
        <strain evidence="1">MPI-CAGE-CH-0243</strain>
    </source>
</reference>
<evidence type="ECO:0000313" key="1">
    <source>
        <dbReference type="EMBL" id="KAH7110122.1"/>
    </source>
</evidence>
<comment type="caution">
    <text evidence="1">The sequence shown here is derived from an EMBL/GenBank/DDBJ whole genome shotgun (WGS) entry which is preliminary data.</text>
</comment>
<proteinExistence type="predicted"/>